<gene>
    <name evidence="2" type="ORF">AS189_09365</name>
</gene>
<dbReference type="PANTHER" id="PTHR46832">
    <property type="entry name" value="5'-METHYLTHIOADENOSINE/S-ADENOSYLHOMOCYSTEINE NUCLEOSIDASE"/>
    <property type="match status" value="1"/>
</dbReference>
<accession>A0A0S2LZA4</accession>
<evidence type="ECO:0000313" key="2">
    <source>
        <dbReference type="EMBL" id="ALO66662.1"/>
    </source>
</evidence>
<dbReference type="OrthoDB" id="9811542at2"/>
<sequence length="264" mass="29047">MQQHLDRYSTLRVFGHISLHDKYQSLVGQLLKLIDEKGRVRVSTLESELFPLHDDAAADNLISQLVQVINDAAESSGVQLTARITAYKNAGVISRWVWFQGSSQMPGPSHCENQNSIHPERLVVDQQGPVTGDPVIMLLTFNQHETQAVFKEFVQNQRVPVATASPYFELGRHGGARVMLRISRQGSAAAQQAAEESIRLFSPKALIGVGIAFGVDEQKQSIGDVLVSAAVNDYELRKVNKLGVVIPRGHTPPHRPCWLIASTG</sequence>
<proteinExistence type="predicted"/>
<organism evidence="2 3">
    <name type="scientific">Arthrobacter alpinus</name>
    <dbReference type="NCBI Taxonomy" id="656366"/>
    <lineage>
        <taxon>Bacteria</taxon>
        <taxon>Bacillati</taxon>
        <taxon>Actinomycetota</taxon>
        <taxon>Actinomycetes</taxon>
        <taxon>Micrococcales</taxon>
        <taxon>Micrococcaceae</taxon>
        <taxon>Arthrobacter</taxon>
    </lineage>
</organism>
<reference evidence="3" key="1">
    <citation type="submission" date="2015-11" db="EMBL/GenBank/DDBJ databases">
        <authorList>
            <person name="Kumar R."/>
            <person name="Singh D."/>
            <person name="Swarnkar M.K."/>
            <person name="Singh A.K."/>
            <person name="Kumar S."/>
        </authorList>
    </citation>
    <scope>NUCLEOTIDE SEQUENCE [LARGE SCALE GENOMIC DNA]</scope>
    <source>
        <strain evidence="3">ERGS4:06</strain>
    </source>
</reference>
<dbReference type="Pfam" id="PF22737">
    <property type="entry name" value="NNH6"/>
    <property type="match status" value="1"/>
</dbReference>
<feature type="domain" description="NACHT N-terminal Helical" evidence="1">
    <location>
        <begin position="8"/>
        <end position="104"/>
    </location>
</feature>
<protein>
    <recommendedName>
        <fullName evidence="1">NACHT N-terminal Helical domain-containing protein</fullName>
    </recommendedName>
</protein>
<dbReference type="InterPro" id="IPR035994">
    <property type="entry name" value="Nucleoside_phosphorylase_sf"/>
</dbReference>
<dbReference type="InterPro" id="IPR054737">
    <property type="entry name" value="NNH6"/>
</dbReference>
<dbReference type="EMBL" id="CP013200">
    <property type="protein sequence ID" value="ALO66662.1"/>
    <property type="molecule type" value="Genomic_DNA"/>
</dbReference>
<dbReference type="Gene3D" id="3.40.50.1580">
    <property type="entry name" value="Nucleoside phosphorylase domain"/>
    <property type="match status" value="1"/>
</dbReference>
<evidence type="ECO:0000259" key="1">
    <source>
        <dbReference type="Pfam" id="PF22737"/>
    </source>
</evidence>
<dbReference type="Proteomes" id="UP000059574">
    <property type="component" value="Chromosome"/>
</dbReference>
<dbReference type="GO" id="GO:0019284">
    <property type="term" value="P:L-methionine salvage from S-adenosylmethionine"/>
    <property type="evidence" value="ECO:0007669"/>
    <property type="project" value="TreeGrafter"/>
</dbReference>
<dbReference type="GO" id="GO:0008782">
    <property type="term" value="F:adenosylhomocysteine nucleosidase activity"/>
    <property type="evidence" value="ECO:0007669"/>
    <property type="project" value="TreeGrafter"/>
</dbReference>
<reference evidence="2 3" key="2">
    <citation type="journal article" date="2016" name="J. Biotechnol.">
        <title>Complete genome sequence of Arthrobacter alpinus ERGS4:06, a yellow pigmented bacterium tolerant to cold and radiations isolated from Sikkim Himalaya.</title>
        <authorList>
            <person name="Kumar R."/>
            <person name="Singh D."/>
            <person name="Swarnkar M.K."/>
            <person name="Singh A.K."/>
            <person name="Kumar S."/>
        </authorList>
    </citation>
    <scope>NUCLEOTIDE SEQUENCE [LARGE SCALE GENOMIC DNA]</scope>
    <source>
        <strain evidence="2 3">ERGS4:06</strain>
    </source>
</reference>
<dbReference type="RefSeq" id="WP_062287915.1">
    <property type="nucleotide sequence ID" value="NZ_CP013200.1"/>
</dbReference>
<dbReference type="GO" id="GO:0005829">
    <property type="term" value="C:cytosol"/>
    <property type="evidence" value="ECO:0007669"/>
    <property type="project" value="TreeGrafter"/>
</dbReference>
<dbReference type="SUPFAM" id="SSF53167">
    <property type="entry name" value="Purine and uridine phosphorylases"/>
    <property type="match status" value="1"/>
</dbReference>
<dbReference type="PANTHER" id="PTHR46832:SF1">
    <property type="entry name" value="5'-METHYLTHIOADENOSINE_S-ADENOSYLHOMOCYSTEINE NUCLEOSIDASE"/>
    <property type="match status" value="1"/>
</dbReference>
<dbReference type="GO" id="GO:0008930">
    <property type="term" value="F:methylthioadenosine nucleosidase activity"/>
    <property type="evidence" value="ECO:0007669"/>
    <property type="project" value="TreeGrafter"/>
</dbReference>
<evidence type="ECO:0000313" key="3">
    <source>
        <dbReference type="Proteomes" id="UP000059574"/>
    </source>
</evidence>
<dbReference type="AlphaFoldDB" id="A0A0S2LZA4"/>
<dbReference type="GO" id="GO:0009116">
    <property type="term" value="P:nucleoside metabolic process"/>
    <property type="evidence" value="ECO:0007669"/>
    <property type="project" value="InterPro"/>
</dbReference>
<name>A0A0S2LZA4_9MICC</name>